<evidence type="ECO:0000313" key="7">
    <source>
        <dbReference type="Proteomes" id="UP001183619"/>
    </source>
</evidence>
<proteinExistence type="predicted"/>
<dbReference type="SMART" id="SM00422">
    <property type="entry name" value="HTH_MERR"/>
    <property type="match status" value="1"/>
</dbReference>
<dbReference type="PANTHER" id="PTHR30204">
    <property type="entry name" value="REDOX-CYCLING DRUG-SENSING TRANSCRIPTIONAL ACTIVATOR SOXR"/>
    <property type="match status" value="1"/>
</dbReference>
<keyword evidence="1" id="KW-0678">Repressor</keyword>
<keyword evidence="3 6" id="KW-0238">DNA-binding</keyword>
<dbReference type="Pfam" id="PF13411">
    <property type="entry name" value="MerR_1"/>
    <property type="match status" value="1"/>
</dbReference>
<dbReference type="PRINTS" id="PR00040">
    <property type="entry name" value="HTHMERR"/>
</dbReference>
<dbReference type="InterPro" id="IPR036244">
    <property type="entry name" value="TipA-like_antibiotic-bd"/>
</dbReference>
<gene>
    <name evidence="6" type="ORF">J2S37_001948</name>
</gene>
<dbReference type="InterPro" id="IPR047057">
    <property type="entry name" value="MerR_fam"/>
</dbReference>
<feature type="domain" description="HTH merR-type" evidence="5">
    <location>
        <begin position="1"/>
        <end position="72"/>
    </location>
</feature>
<protein>
    <submittedName>
        <fullName evidence="6">DNA-binding transcriptional MerR regulator</fullName>
    </submittedName>
</protein>
<keyword evidence="7" id="KW-1185">Reference proteome</keyword>
<dbReference type="PROSITE" id="PS50937">
    <property type="entry name" value="HTH_MERR_2"/>
    <property type="match status" value="1"/>
</dbReference>
<dbReference type="SUPFAM" id="SSF89082">
    <property type="entry name" value="Antibiotic binding domain of TipA-like multidrug resistance regulators"/>
    <property type="match status" value="1"/>
</dbReference>
<evidence type="ECO:0000256" key="4">
    <source>
        <dbReference type="ARBA" id="ARBA00023163"/>
    </source>
</evidence>
<dbReference type="Proteomes" id="UP001183619">
    <property type="component" value="Unassembled WGS sequence"/>
</dbReference>
<evidence type="ECO:0000259" key="5">
    <source>
        <dbReference type="PROSITE" id="PS50937"/>
    </source>
</evidence>
<keyword evidence="4" id="KW-0804">Transcription</keyword>
<dbReference type="RefSeq" id="WP_277105441.1">
    <property type="nucleotide sequence ID" value="NZ_BAAAJS010000078.1"/>
</dbReference>
<dbReference type="InterPro" id="IPR012925">
    <property type="entry name" value="TipAS_dom"/>
</dbReference>
<reference evidence="6 7" key="1">
    <citation type="submission" date="2023-07" db="EMBL/GenBank/DDBJ databases">
        <title>Sequencing the genomes of 1000 actinobacteria strains.</title>
        <authorList>
            <person name="Klenk H.-P."/>
        </authorList>
    </citation>
    <scope>NUCLEOTIDE SEQUENCE [LARGE SCALE GENOMIC DNA]</scope>
    <source>
        <strain evidence="6 7">DSM 44508</strain>
    </source>
</reference>
<organism evidence="6 7">
    <name type="scientific">Corynebacterium felinum</name>
    <dbReference type="NCBI Taxonomy" id="131318"/>
    <lineage>
        <taxon>Bacteria</taxon>
        <taxon>Bacillati</taxon>
        <taxon>Actinomycetota</taxon>
        <taxon>Actinomycetes</taxon>
        <taxon>Mycobacteriales</taxon>
        <taxon>Corynebacteriaceae</taxon>
        <taxon>Corynebacterium</taxon>
    </lineage>
</organism>
<dbReference type="Gene3D" id="1.10.1660.10">
    <property type="match status" value="1"/>
</dbReference>
<evidence type="ECO:0000256" key="3">
    <source>
        <dbReference type="ARBA" id="ARBA00023125"/>
    </source>
</evidence>
<evidence type="ECO:0000256" key="2">
    <source>
        <dbReference type="ARBA" id="ARBA00023015"/>
    </source>
</evidence>
<dbReference type="PANTHER" id="PTHR30204:SF69">
    <property type="entry name" value="MERR-FAMILY TRANSCRIPTIONAL REGULATOR"/>
    <property type="match status" value="1"/>
</dbReference>
<dbReference type="InterPro" id="IPR009061">
    <property type="entry name" value="DNA-bd_dom_put_sf"/>
</dbReference>
<evidence type="ECO:0000256" key="1">
    <source>
        <dbReference type="ARBA" id="ARBA00022491"/>
    </source>
</evidence>
<evidence type="ECO:0000313" key="6">
    <source>
        <dbReference type="EMBL" id="MDR7355410.1"/>
    </source>
</evidence>
<keyword evidence="2" id="KW-0805">Transcription regulation</keyword>
<dbReference type="InterPro" id="IPR000551">
    <property type="entry name" value="MerR-type_HTH_dom"/>
</dbReference>
<dbReference type="GO" id="GO:0003677">
    <property type="term" value="F:DNA binding"/>
    <property type="evidence" value="ECO:0007669"/>
    <property type="project" value="UniProtKB-KW"/>
</dbReference>
<sequence length="256" mass="29108">MHDKTVGEVAAEFGLTVRTLHYWDEIGLLSPSFRSWQDHRLYTADDVARLRSIVIFRAIGMPLRRIAELVDADSSVDVRAYLRAHKALLEEKKSQIDGMLCAIDELLEKEFPVSTEDISAIMGPYYRAEDEAEAQQQWGHTEEWRISQRTKHSMSRDDWAQLRERTEAVEQELAEAFARGIQPGSAQANALAEKHRAVMSAFFPMTLSKHRIIAQSYTADPRIQSHYDSRAVGLAQWLQSIIEANANAQDAPLGWQ</sequence>
<name>A0ABU2B9Y1_9CORY</name>
<comment type="caution">
    <text evidence="6">The sequence shown here is derived from an EMBL/GenBank/DDBJ whole genome shotgun (WGS) entry which is preliminary data.</text>
</comment>
<dbReference type="SUPFAM" id="SSF46955">
    <property type="entry name" value="Putative DNA-binding domain"/>
    <property type="match status" value="1"/>
</dbReference>
<dbReference type="EMBL" id="JAVDYF010000001">
    <property type="protein sequence ID" value="MDR7355410.1"/>
    <property type="molecule type" value="Genomic_DNA"/>
</dbReference>
<dbReference type="Pfam" id="PF07739">
    <property type="entry name" value="TipAS"/>
    <property type="match status" value="1"/>
</dbReference>
<dbReference type="CDD" id="cd01106">
    <property type="entry name" value="HTH_TipAL-Mta"/>
    <property type="match status" value="1"/>
</dbReference>
<accession>A0ABU2B9Y1</accession>
<dbReference type="Gene3D" id="1.10.490.50">
    <property type="entry name" value="Antibiotic binding domain of TipA-like multidrug resistance regulators"/>
    <property type="match status" value="1"/>
</dbReference>